<dbReference type="EMBL" id="CAJNNW010036815">
    <property type="protein sequence ID" value="CAE8737785.1"/>
    <property type="molecule type" value="Genomic_DNA"/>
</dbReference>
<reference evidence="1" key="1">
    <citation type="submission" date="2021-02" db="EMBL/GenBank/DDBJ databases">
        <authorList>
            <person name="Dougan E. K."/>
            <person name="Rhodes N."/>
            <person name="Thang M."/>
            <person name="Chan C."/>
        </authorList>
    </citation>
    <scope>NUCLEOTIDE SEQUENCE</scope>
</reference>
<dbReference type="AlphaFoldDB" id="A0A813LM94"/>
<sequence>MDVPDFHTEIVKLPLGASLSSFSTGKGGPIYETTLSEGKLNITHLEVAFVTGLQDLQIEFVKLVDRGLAEGGSTRSMQLQVGIVSTGFQKEGSKLSLPILVHLGKETITPCCNPEHITLTLHLNCNRHFPFFTLLLEKESVSIISSLQMP</sequence>
<organism evidence="1 2">
    <name type="scientific">Polarella glacialis</name>
    <name type="common">Dinoflagellate</name>
    <dbReference type="NCBI Taxonomy" id="89957"/>
    <lineage>
        <taxon>Eukaryota</taxon>
        <taxon>Sar</taxon>
        <taxon>Alveolata</taxon>
        <taxon>Dinophyceae</taxon>
        <taxon>Suessiales</taxon>
        <taxon>Suessiaceae</taxon>
        <taxon>Polarella</taxon>
    </lineage>
</organism>
<dbReference type="Proteomes" id="UP000626109">
    <property type="component" value="Unassembled WGS sequence"/>
</dbReference>
<proteinExistence type="predicted"/>
<protein>
    <submittedName>
        <fullName evidence="1">Uncharacterized protein</fullName>
    </submittedName>
</protein>
<comment type="caution">
    <text evidence="1">The sequence shown here is derived from an EMBL/GenBank/DDBJ whole genome shotgun (WGS) entry which is preliminary data.</text>
</comment>
<evidence type="ECO:0000313" key="2">
    <source>
        <dbReference type="Proteomes" id="UP000626109"/>
    </source>
</evidence>
<gene>
    <name evidence="1" type="ORF">PGLA2088_LOCUS48911</name>
</gene>
<name>A0A813LM94_POLGL</name>
<evidence type="ECO:0000313" key="1">
    <source>
        <dbReference type="EMBL" id="CAE8737785.1"/>
    </source>
</evidence>
<accession>A0A813LM94</accession>